<keyword evidence="4" id="KW-0406">Ion transport</keyword>
<evidence type="ECO:0000256" key="12">
    <source>
        <dbReference type="SAM" id="SignalP"/>
    </source>
</evidence>
<dbReference type="Proteomes" id="UP000535078">
    <property type="component" value="Unassembled WGS sequence"/>
</dbReference>
<dbReference type="PANTHER" id="PTHR47234">
    <property type="match status" value="1"/>
</dbReference>
<feature type="chain" id="PRO_5030527786" evidence="12">
    <location>
        <begin position="27"/>
        <end position="978"/>
    </location>
</feature>
<feature type="domain" description="Secretin/TonB short N-terminal" evidence="13">
    <location>
        <begin position="53"/>
        <end position="103"/>
    </location>
</feature>
<dbReference type="InterPro" id="IPR036942">
    <property type="entry name" value="Beta-barrel_TonB_sf"/>
</dbReference>
<evidence type="ECO:0000256" key="7">
    <source>
        <dbReference type="ARBA" id="ARBA00023077"/>
    </source>
</evidence>
<evidence type="ECO:0000256" key="4">
    <source>
        <dbReference type="ARBA" id="ARBA00022496"/>
    </source>
</evidence>
<evidence type="ECO:0000313" key="14">
    <source>
        <dbReference type="EMBL" id="NJB90806.1"/>
    </source>
</evidence>
<dbReference type="InterPro" id="IPR011662">
    <property type="entry name" value="Secretin/TonB_short_N"/>
</dbReference>
<dbReference type="InterPro" id="IPR039426">
    <property type="entry name" value="TonB-dep_rcpt-like"/>
</dbReference>
<dbReference type="SUPFAM" id="SSF56935">
    <property type="entry name" value="Porins"/>
    <property type="match status" value="1"/>
</dbReference>
<comment type="similarity">
    <text evidence="10 11">Belongs to the TonB-dependent receptor family.</text>
</comment>
<keyword evidence="12" id="KW-0732">Signal</keyword>
<dbReference type="Gene3D" id="2.170.130.10">
    <property type="entry name" value="TonB-dependent receptor, plug domain"/>
    <property type="match status" value="1"/>
</dbReference>
<reference evidence="14 15" key="1">
    <citation type="submission" date="2020-03" db="EMBL/GenBank/DDBJ databases">
        <title>Genomic Encyclopedia of Type Strains, Phase IV (KMG-IV): sequencing the most valuable type-strain genomes for metagenomic binning, comparative biology and taxonomic classification.</title>
        <authorList>
            <person name="Goeker M."/>
        </authorList>
    </citation>
    <scope>NUCLEOTIDE SEQUENCE [LARGE SCALE GENOMIC DNA]</scope>
    <source>
        <strain evidence="14 15">DSM 25229</strain>
    </source>
</reference>
<keyword evidence="15" id="KW-1185">Reference proteome</keyword>
<dbReference type="GO" id="GO:0006826">
    <property type="term" value="P:iron ion transport"/>
    <property type="evidence" value="ECO:0007669"/>
    <property type="project" value="UniProtKB-KW"/>
</dbReference>
<comment type="subcellular location">
    <subcellularLocation>
        <location evidence="1 10">Cell outer membrane</location>
        <topology evidence="1 10">Multi-pass membrane protein</topology>
    </subcellularLocation>
</comment>
<keyword evidence="8 10" id="KW-0472">Membrane</keyword>
<sequence length="978" mass="104120">MTMKFFAAVLASGVSATALYAPNACAQTGEQTYNIEAQRLSDALRKYSDISGREVIAASSLLEGRRSNRVRGRLSPDEALSRLLSGTGLTIELVEGAWVLRSGNVDAVGLSSTEVPSSEAIIVTGSRIRGAGPVGSPLMTIDRDALDRSGRATLADFIQTIPQNFSGGPTEANIGMSGRGNSLSNIGFGSSINLRGLGPGATLTLFDATRPSLGGASGAFADLSLVPSAAIERVEILTDGASAIYGSDAVAGVVNVRFRNRFEGAETRLRAGTADGAYGEVQLSQIVGTGWSTGHVVVAVEYYQRGNLPSTQRAFATEDLRPFGGPDLRSNYNNPGTIVAANGQRFQIPRGQDGTALTPAQLIPSSDFQRGDARRNIDILPKQKNASIYGSAEQAIGENFTLFARGLYADRRFEARRRLNGTMPLTVTPANPYYVDPIGTGQPVTVYYDPSADFGPEGVRGRVRALNAALGARAALGSWEVELAGGYGLQREHYDGVNLIHFTRLPQAASAASLATALNPFGDGAVNDPALIDRLRGSLAVDTRYRVWTGALRADGPLFQVPAGEAKLAFGAEYRRDRLTYIQTSDLVGAAPRTDGIPGLPDKRVVRSLYAELALPIFDSSGAFPGELALSIAGRYEDYSDVGDTANPKAGIRWTPFSGLTLRASYGRSFRAPFFDELVGTANARYQAIRVADPASPTGQSVVLALFGFRPDIGPEKATSWTAGMDFEPTFLPGAKLALTWFNIDYRGRIASGSAEFRNFLVAREIYAPLIEDNPDPATVAAYFANPSFSNAIGAAPSDVRAIIDVRTRNLSSSRVRGLDFDLGYSRSIGNGHLDLSFGGSRLFEIDNRLIETAAPNNVVGTLGNPVKLRLRGRAGFTLGAFDGGVGINHVGSYRNRTVTPEERVKCWTTVDLQLGARIAGGGDQGGRSLRLALSINNLFDRDPPYARFQAIGSAIGYDPEQANALGRTMALQAVLAW</sequence>
<dbReference type="Pfam" id="PF00593">
    <property type="entry name" value="TonB_dep_Rec_b-barrel"/>
    <property type="match status" value="1"/>
</dbReference>
<dbReference type="RefSeq" id="WP_167922198.1">
    <property type="nucleotide sequence ID" value="NZ_JAATIT010000004.1"/>
</dbReference>
<evidence type="ECO:0000256" key="1">
    <source>
        <dbReference type="ARBA" id="ARBA00004571"/>
    </source>
</evidence>
<keyword evidence="7 11" id="KW-0798">TonB box</keyword>
<dbReference type="Pfam" id="PF07715">
    <property type="entry name" value="Plug"/>
    <property type="match status" value="1"/>
</dbReference>
<protein>
    <submittedName>
        <fullName evidence="14">Outer membrane receptor protein involved in Fe transport</fullName>
    </submittedName>
</protein>
<organism evidence="14 15">
    <name type="scientific">Sphingopyxis italica</name>
    <dbReference type="NCBI Taxonomy" id="1129133"/>
    <lineage>
        <taxon>Bacteria</taxon>
        <taxon>Pseudomonadati</taxon>
        <taxon>Pseudomonadota</taxon>
        <taxon>Alphaproteobacteria</taxon>
        <taxon>Sphingomonadales</taxon>
        <taxon>Sphingomonadaceae</taxon>
        <taxon>Sphingopyxis</taxon>
    </lineage>
</organism>
<dbReference type="EMBL" id="JAATIT010000004">
    <property type="protein sequence ID" value="NJB90806.1"/>
    <property type="molecule type" value="Genomic_DNA"/>
</dbReference>
<gene>
    <name evidence="14" type="ORF">GGR90_003008</name>
</gene>
<dbReference type="InterPro" id="IPR012910">
    <property type="entry name" value="Plug_dom"/>
</dbReference>
<evidence type="ECO:0000313" key="15">
    <source>
        <dbReference type="Proteomes" id="UP000535078"/>
    </source>
</evidence>
<evidence type="ECO:0000256" key="9">
    <source>
        <dbReference type="ARBA" id="ARBA00023237"/>
    </source>
</evidence>
<keyword evidence="9 10" id="KW-0998">Cell outer membrane</keyword>
<evidence type="ECO:0000256" key="10">
    <source>
        <dbReference type="PROSITE-ProRule" id="PRU01360"/>
    </source>
</evidence>
<dbReference type="InterPro" id="IPR000531">
    <property type="entry name" value="Beta-barrel_TonB"/>
</dbReference>
<evidence type="ECO:0000256" key="8">
    <source>
        <dbReference type="ARBA" id="ARBA00023136"/>
    </source>
</evidence>
<evidence type="ECO:0000256" key="5">
    <source>
        <dbReference type="ARBA" id="ARBA00022692"/>
    </source>
</evidence>
<dbReference type="AlphaFoldDB" id="A0A7X5XTM6"/>
<evidence type="ECO:0000256" key="6">
    <source>
        <dbReference type="ARBA" id="ARBA00023004"/>
    </source>
</evidence>
<dbReference type="Gene3D" id="2.40.170.20">
    <property type="entry name" value="TonB-dependent receptor, beta-barrel domain"/>
    <property type="match status" value="1"/>
</dbReference>
<dbReference type="SMART" id="SM00965">
    <property type="entry name" value="STN"/>
    <property type="match status" value="1"/>
</dbReference>
<keyword evidence="4" id="KW-0410">Iron transport</keyword>
<dbReference type="Pfam" id="PF07660">
    <property type="entry name" value="STN"/>
    <property type="match status" value="1"/>
</dbReference>
<feature type="signal peptide" evidence="12">
    <location>
        <begin position="1"/>
        <end position="26"/>
    </location>
</feature>
<dbReference type="GO" id="GO:0009279">
    <property type="term" value="C:cell outer membrane"/>
    <property type="evidence" value="ECO:0007669"/>
    <property type="project" value="UniProtKB-SubCell"/>
</dbReference>
<dbReference type="InterPro" id="IPR037066">
    <property type="entry name" value="Plug_dom_sf"/>
</dbReference>
<accession>A0A7X5XTM6</accession>
<evidence type="ECO:0000256" key="2">
    <source>
        <dbReference type="ARBA" id="ARBA00022448"/>
    </source>
</evidence>
<dbReference type="PROSITE" id="PS52016">
    <property type="entry name" value="TONB_DEPENDENT_REC_3"/>
    <property type="match status" value="1"/>
</dbReference>
<proteinExistence type="inferred from homology"/>
<keyword evidence="5 10" id="KW-0812">Transmembrane</keyword>
<evidence type="ECO:0000256" key="3">
    <source>
        <dbReference type="ARBA" id="ARBA00022452"/>
    </source>
</evidence>
<keyword evidence="3 10" id="KW-1134">Transmembrane beta strand</keyword>
<dbReference type="Gene3D" id="3.55.50.30">
    <property type="match status" value="1"/>
</dbReference>
<evidence type="ECO:0000256" key="11">
    <source>
        <dbReference type="RuleBase" id="RU003357"/>
    </source>
</evidence>
<name>A0A7X5XTM6_9SPHN</name>
<dbReference type="PANTHER" id="PTHR47234:SF1">
    <property type="entry name" value="TONB-DEPENDENT RECEPTOR"/>
    <property type="match status" value="1"/>
</dbReference>
<keyword evidence="6" id="KW-0408">Iron</keyword>
<evidence type="ECO:0000259" key="13">
    <source>
        <dbReference type="SMART" id="SM00965"/>
    </source>
</evidence>
<keyword evidence="14" id="KW-0675">Receptor</keyword>
<keyword evidence="2 10" id="KW-0813">Transport</keyword>
<comment type="caution">
    <text evidence="14">The sequence shown here is derived from an EMBL/GenBank/DDBJ whole genome shotgun (WGS) entry which is preliminary data.</text>
</comment>